<dbReference type="InterPro" id="IPR030395">
    <property type="entry name" value="GP_PDE_dom"/>
</dbReference>
<feature type="transmembrane region" description="Helical" evidence="1">
    <location>
        <begin position="232"/>
        <end position="253"/>
    </location>
</feature>
<dbReference type="HOGENOM" id="CLU_030006_15_1_5"/>
<dbReference type="GO" id="GO:0008889">
    <property type="term" value="F:glycerophosphodiester phosphodiesterase activity"/>
    <property type="evidence" value="ECO:0007669"/>
    <property type="project" value="UniProtKB-EC"/>
</dbReference>
<gene>
    <name evidence="3" type="primary">glpQ</name>
    <name evidence="3" type="ordered locus">RD1_0308</name>
</gene>
<dbReference type="PANTHER" id="PTHR46211">
    <property type="entry name" value="GLYCEROPHOSPHORYL DIESTER PHOSPHODIESTERASE"/>
    <property type="match status" value="1"/>
</dbReference>
<dbReference type="Pfam" id="PF03009">
    <property type="entry name" value="GDPD"/>
    <property type="match status" value="1"/>
</dbReference>
<reference evidence="3 4" key="1">
    <citation type="journal article" date="2007" name="J. Bacteriol.">
        <title>The complete genome sequence of Roseobacter denitrificans reveals a mixotrophic rather than photosynthetic metabolism.</title>
        <authorList>
            <person name="Swingley W.D."/>
            <person name="Sadekar S."/>
            <person name="Mastrian S.D."/>
            <person name="Matthies H.J."/>
            <person name="Hao J."/>
            <person name="Ramos H."/>
            <person name="Acharya C.R."/>
            <person name="Conrad A.L."/>
            <person name="Taylor H.L."/>
            <person name="Dejesa L.C."/>
            <person name="Shah M.K."/>
            <person name="O'huallachain M.E."/>
            <person name="Lince M.T."/>
            <person name="Blankenship R.E."/>
            <person name="Beatty J.T."/>
            <person name="Touchman J.W."/>
        </authorList>
    </citation>
    <scope>NUCLEOTIDE SEQUENCE [LARGE SCALE GENOMIC DNA]</scope>
    <source>
        <strain evidence="4">ATCC 33942 / OCh 114</strain>
    </source>
</reference>
<evidence type="ECO:0000313" key="4">
    <source>
        <dbReference type="Proteomes" id="UP000007029"/>
    </source>
</evidence>
<dbReference type="eggNOG" id="COG0584">
    <property type="taxonomic scope" value="Bacteria"/>
</dbReference>
<accession>Q16DB1</accession>
<organism evidence="3 4">
    <name type="scientific">Roseobacter denitrificans (strain ATCC 33942 / OCh 114)</name>
    <name type="common">Erythrobacter sp. (strain OCh 114)</name>
    <name type="synonym">Roseobacter denitrificans</name>
    <dbReference type="NCBI Taxonomy" id="375451"/>
    <lineage>
        <taxon>Bacteria</taxon>
        <taxon>Pseudomonadati</taxon>
        <taxon>Pseudomonadota</taxon>
        <taxon>Alphaproteobacteria</taxon>
        <taxon>Rhodobacterales</taxon>
        <taxon>Roseobacteraceae</taxon>
        <taxon>Roseobacter</taxon>
    </lineage>
</organism>
<dbReference type="Pfam" id="PF10110">
    <property type="entry name" value="GPDPase_memb"/>
    <property type="match status" value="1"/>
</dbReference>
<feature type="transmembrane region" description="Helical" evidence="1">
    <location>
        <begin position="141"/>
        <end position="161"/>
    </location>
</feature>
<feature type="transmembrane region" description="Helical" evidence="1">
    <location>
        <begin position="36"/>
        <end position="66"/>
    </location>
</feature>
<evidence type="ECO:0000259" key="2">
    <source>
        <dbReference type="PROSITE" id="PS51704"/>
    </source>
</evidence>
<sequence>MFVRLIIAAVLVPLIAALLAITLSFSDQSALTDQDIARFLLTPVGAIGAVFIASLIIVAATIDIAVMTAVLRSDQRGAGKALAAAFGFLTRSLPRLAVFAGHLLVRVLVISLPFLAVAGAIALFLMRDFDINYYLANRPPAFMAAIASGGVIAVALALVLLERLSAWAVALHMSVFDLVPTRTAFQVSREKMRGHRLDLLKRLLSWLALRAAVAFVLVGTIGFLLAEIPPFFSGNLALFFTVTAVLIGIWVFVNSALNAIANGALSDILNEEFDRCLEARVARGDPGPETHAPRLAWLSGLAALFAVGSLFVGGTAFNQVGGAERVDVIGHRGAAASRPENTMAAVIKAIEDGADWVEIDVQETADGEVLVVHDSDFMKAAGVDRKVWDVTMEEVAQIDIGTWFDPIYADERPPLLRDVLEVVKGRSKLIIELKYYGHDVDLENRVIALVEAAGMQDQIATMSLKYPAVQKMRRLRPDWRSGVLAATAVGDMSGLDGDFLAVSAGRLSARLLAQAQSVGKDVYAWTVNDAASMSRMISLGVDGLITDKPKLAREVIAYHETLSTPERLMLRLGDTIGFAFDLTPETGAEM</sequence>
<dbReference type="STRING" id="375451.RD1_0308"/>
<evidence type="ECO:0000313" key="3">
    <source>
        <dbReference type="EMBL" id="ABG30032.1"/>
    </source>
</evidence>
<keyword evidence="1" id="KW-0472">Membrane</keyword>
<dbReference type="Gene3D" id="3.20.20.190">
    <property type="entry name" value="Phosphatidylinositol (PI) phosphodiesterase"/>
    <property type="match status" value="1"/>
</dbReference>
<dbReference type="CDD" id="cd08579">
    <property type="entry name" value="GDPD_memb_like"/>
    <property type="match status" value="1"/>
</dbReference>
<dbReference type="KEGG" id="rde:RD1_0308"/>
<feature type="domain" description="GP-PDE" evidence="2">
    <location>
        <begin position="326"/>
        <end position="556"/>
    </location>
</feature>
<dbReference type="InterPro" id="IPR017946">
    <property type="entry name" value="PLC-like_Pdiesterase_TIM-brl"/>
</dbReference>
<keyword evidence="4" id="KW-1185">Reference proteome</keyword>
<feature type="transmembrane region" description="Helical" evidence="1">
    <location>
        <begin position="206"/>
        <end position="226"/>
    </location>
</feature>
<feature type="transmembrane region" description="Helical" evidence="1">
    <location>
        <begin position="103"/>
        <end position="125"/>
    </location>
</feature>
<keyword evidence="1" id="KW-0812">Transmembrane</keyword>
<dbReference type="GO" id="GO:0006629">
    <property type="term" value="P:lipid metabolic process"/>
    <property type="evidence" value="ECO:0007669"/>
    <property type="project" value="InterPro"/>
</dbReference>
<dbReference type="PANTHER" id="PTHR46211:SF8">
    <property type="entry name" value="PHOSPHODIESTERASE"/>
    <property type="match status" value="1"/>
</dbReference>
<evidence type="ECO:0000256" key="1">
    <source>
        <dbReference type="SAM" id="Phobius"/>
    </source>
</evidence>
<keyword evidence="3" id="KW-0378">Hydrolase</keyword>
<proteinExistence type="predicted"/>
<name>Q16DB1_ROSDO</name>
<dbReference type="SUPFAM" id="SSF51695">
    <property type="entry name" value="PLC-like phosphodiesterases"/>
    <property type="match status" value="1"/>
</dbReference>
<keyword evidence="1" id="KW-1133">Transmembrane helix</keyword>
<dbReference type="Proteomes" id="UP000007029">
    <property type="component" value="Chromosome"/>
</dbReference>
<protein>
    <submittedName>
        <fullName evidence="3">Glycerophosphoryl diester phosphodiesterase family protein</fullName>
        <ecNumber evidence="3">3.1.4.46</ecNumber>
    </submittedName>
</protein>
<dbReference type="PROSITE" id="PS51704">
    <property type="entry name" value="GP_PDE"/>
    <property type="match status" value="1"/>
</dbReference>
<feature type="transmembrane region" description="Helical" evidence="1">
    <location>
        <begin position="295"/>
        <end position="317"/>
    </location>
</feature>
<dbReference type="EC" id="3.1.4.46" evidence="3"/>
<dbReference type="AlphaFoldDB" id="Q16DB1"/>
<dbReference type="EMBL" id="CP000362">
    <property type="protein sequence ID" value="ABG30032.1"/>
    <property type="molecule type" value="Genomic_DNA"/>
</dbReference>
<dbReference type="InterPro" id="IPR018476">
    <property type="entry name" value="GlyceroP-diester-Pdiesterase_M"/>
</dbReference>